<evidence type="ECO:0000256" key="1">
    <source>
        <dbReference type="SAM" id="MobiDB-lite"/>
    </source>
</evidence>
<protein>
    <submittedName>
        <fullName evidence="2">Uncharacterized protein</fullName>
    </submittedName>
</protein>
<proteinExistence type="predicted"/>
<keyword evidence="3" id="KW-1185">Reference proteome</keyword>
<feature type="region of interest" description="Disordered" evidence="1">
    <location>
        <begin position="1015"/>
        <end position="1045"/>
    </location>
</feature>
<accession>A0A4Z1KLH2</accession>
<feature type="compositionally biased region" description="Basic and acidic residues" evidence="1">
    <location>
        <begin position="1596"/>
        <end position="1606"/>
    </location>
</feature>
<feature type="region of interest" description="Disordered" evidence="1">
    <location>
        <begin position="1589"/>
        <end position="1623"/>
    </location>
</feature>
<dbReference type="EMBL" id="PQXO01000429">
    <property type="protein sequence ID" value="TGO85112.1"/>
    <property type="molecule type" value="Genomic_DNA"/>
</dbReference>
<feature type="region of interest" description="Disordered" evidence="1">
    <location>
        <begin position="413"/>
        <end position="551"/>
    </location>
</feature>
<feature type="compositionally biased region" description="Basic residues" evidence="1">
    <location>
        <begin position="487"/>
        <end position="496"/>
    </location>
</feature>
<feature type="region of interest" description="Disordered" evidence="1">
    <location>
        <begin position="108"/>
        <end position="144"/>
    </location>
</feature>
<sequence length="1623" mass="182850">MARKSFSSDSWQDGVSSTRSSLSSTSTSSDPTDNSPITTTIDKYTDQVPWIISHVLECHLSSELPLKIMFSFNAGHRVPTLKEAHRWWQYEPKGTAIIHFLISLEKSKPENKEDPTSKPGNIKQDKISEAEDTQEDKSSKLEDAKDANITSTIRNHAAYDPFMDASNETLLDINFESEFPEGRRASRGLPPDFIRKWCLDKVFTKDQDQVDFDQALTGIDYLQDLECRRREALREVALRLKIDKHNWRRVLSADPDAKKWVEDIQAQETIIEGFYATCFVDLRIWTMLHELKAHTFYKPNALAMLNTLYPPCIRDLPNDRIDRDKLRKHRAKFYNLIIQVTHEGIEALNEFQTLLKNPACKHNWVDTRENLRDYIELASKMIEQSNAIHDIMFFKRSAAIAYSIRSARSRSTIASSSTSARIERQSDQIEKSVTAENAAFDSEKPFPRLHSQSITEKRNSKEETSYPATSNSRSEPQTSDRAEAKVHSRKRLASPKRQHEYRQEYHTIPMNAPRTPRYIVKTPKIPDTQSFSSSRSSNGDGRESVHNQQRRLRLNTPFIEQYSEAAHHSSFQSWVPLKDQQKMSPFRLASFPDPWSRGPPKPKFQLRPQKLSEDEKLLRVLCRPEAAMERRASFPNGVPSLSSRARTSSVAYTKVKSRRMYKDSGATSYETLRAGSSTHVSQHGSSTRLDPMKQVEHVLKGNSDPIKAYQALDLRELPGYPSAPKAITPESTQKPLLHRQDSCGTSGGLRSRALSGASSMAISPLISQHVTAVIGASRRLQLRKTPLRDVTTDLELDSHPANREHAFPLPQATSAITTPRIKLRKTSLHDAANVEIQTLGPLPSIPKSPLSMRQESPITPTPGTQLRRTALHNSSVEVQTQNTSLSGSRSPVPSPLNPDALSSCTETRQNPKKLMKLKPNNDLQCEAMADLATKNMTFVTRENVIDAVVGDTTLPQISASADLSFLASPYEPSAVFQPRLRKKSSMATIICRKSIESLKSVRFEDTEICHENITPKTLRKSSERSKTPRKSSESSKSTDIKSGDNALGISIPNAHSTTAFSHCSSIAPTGFCVEFPPPPLPKLILKKQKSLGLFPRRGSEPSNNTADLPERAVLKKQKSMGLFPRRDGGKEKDKSLQSTPTSKAQDMGGIFDGSQQNCTAYSTHTAIACREPYRFPAPPNKLPINQDGDFQSFHSPAEAVKTPTIKESSIGSKPVVRINTARKSSAISNQSPISPANKVYGFIPPPLKKQMSFSGWETDLDIALEREYRLKLEHAKAQNPSHQLMKQRVSPIDTVSSNDSNESNPLQLRKTTPKLSKTTSFADDEEQSLQPLMTPSSGKLGKLFMNAGANISAIFVGKSATTPNLHDLQVQSPKAPVSILSKKEGKEISAPDKAKDGTIGRQHRTGTLATLFNSINPSRIFSKRSRPKKSSLSHKHKLVSYRRREQLLRKHFRLKAHTLQRYQKQMVLEDGQGILYAEGIKWLDRYKPFVRESPEVYRRKEWMRSWLLEGARAEKERLGMVSGAPFLRDANVRVGVKNGGRDTRRRVFEAFVARDVRGVRGKRDQESGVERIFEKIDWRKEGWFEEPRARRVRTGKKGEKGEGVKKGERKKHVMISTEKYDRY</sequence>
<feature type="compositionally biased region" description="Basic and acidic residues" evidence="1">
    <location>
        <begin position="421"/>
        <end position="430"/>
    </location>
</feature>
<feature type="region of interest" description="Disordered" evidence="1">
    <location>
        <begin position="1117"/>
        <end position="1150"/>
    </location>
</feature>
<feature type="compositionally biased region" description="Basic and acidic residues" evidence="1">
    <location>
        <begin position="1124"/>
        <end position="1135"/>
    </location>
</feature>
<feature type="region of interest" description="Disordered" evidence="1">
    <location>
        <begin position="839"/>
        <end position="909"/>
    </location>
</feature>
<feature type="compositionally biased region" description="Low complexity" evidence="1">
    <location>
        <begin position="16"/>
        <end position="40"/>
    </location>
</feature>
<feature type="compositionally biased region" description="Basic and acidic residues" evidence="1">
    <location>
        <begin position="455"/>
        <end position="464"/>
    </location>
</feature>
<feature type="compositionally biased region" description="Polar residues" evidence="1">
    <location>
        <begin position="1"/>
        <end position="15"/>
    </location>
</feature>
<evidence type="ECO:0000313" key="3">
    <source>
        <dbReference type="Proteomes" id="UP000297280"/>
    </source>
</evidence>
<organism evidence="2 3">
    <name type="scientific">Botrytis porri</name>
    <dbReference type="NCBI Taxonomy" id="87229"/>
    <lineage>
        <taxon>Eukaryota</taxon>
        <taxon>Fungi</taxon>
        <taxon>Dikarya</taxon>
        <taxon>Ascomycota</taxon>
        <taxon>Pezizomycotina</taxon>
        <taxon>Leotiomycetes</taxon>
        <taxon>Helotiales</taxon>
        <taxon>Sclerotiniaceae</taxon>
        <taxon>Botrytis</taxon>
    </lineage>
</organism>
<feature type="compositionally biased region" description="Polar residues" evidence="1">
    <location>
        <begin position="1293"/>
        <end position="1321"/>
    </location>
</feature>
<feature type="compositionally biased region" description="Polar residues" evidence="1">
    <location>
        <begin position="466"/>
        <end position="477"/>
    </location>
</feature>
<feature type="compositionally biased region" description="Polar residues" evidence="1">
    <location>
        <begin position="851"/>
        <end position="891"/>
    </location>
</feature>
<feature type="region of interest" description="Disordered" evidence="1">
    <location>
        <begin position="1"/>
        <end position="40"/>
    </location>
</feature>
<evidence type="ECO:0000313" key="2">
    <source>
        <dbReference type="EMBL" id="TGO85112.1"/>
    </source>
</evidence>
<dbReference type="Proteomes" id="UP000297280">
    <property type="component" value="Unassembled WGS sequence"/>
</dbReference>
<feature type="compositionally biased region" description="Basic and acidic residues" evidence="1">
    <location>
        <begin position="1020"/>
        <end position="1042"/>
    </location>
</feature>
<name>A0A4Z1KLH2_9HELO</name>
<reference evidence="2 3" key="1">
    <citation type="submission" date="2017-12" db="EMBL/GenBank/DDBJ databases">
        <title>Comparative genomics of Botrytis spp.</title>
        <authorList>
            <person name="Valero-Jimenez C.A."/>
            <person name="Tapia P."/>
            <person name="Veloso J."/>
            <person name="Silva-Moreno E."/>
            <person name="Staats M."/>
            <person name="Valdes J.H."/>
            <person name="Van Kan J.A.L."/>
        </authorList>
    </citation>
    <scope>NUCLEOTIDE SEQUENCE [LARGE SCALE GENOMIC DNA]</scope>
    <source>
        <strain evidence="2 3">MUCL3349</strain>
    </source>
</reference>
<gene>
    <name evidence="2" type="ORF">BPOR_0430g00060</name>
</gene>
<feature type="region of interest" description="Disordered" evidence="1">
    <location>
        <begin position="1275"/>
        <end position="1334"/>
    </location>
</feature>
<feature type="compositionally biased region" description="Basic and acidic residues" evidence="1">
    <location>
        <begin position="123"/>
        <end position="144"/>
    </location>
</feature>
<comment type="caution">
    <text evidence="2">The sequence shown here is derived from an EMBL/GenBank/DDBJ whole genome shotgun (WGS) entry which is preliminary data.</text>
</comment>